<accession>A0A850EPX7</accession>
<keyword evidence="4" id="KW-1185">Reference proteome</keyword>
<comment type="caution">
    <text evidence="3">The sequence shown here is derived from an EMBL/GenBank/DDBJ whole genome shotgun (WGS) entry which is preliminary data.</text>
</comment>
<reference evidence="3" key="1">
    <citation type="submission" date="2020-06" db="EMBL/GenBank/DDBJ databases">
        <title>Paenibacillus sp. nov., isolated from soil.</title>
        <authorList>
            <person name="Seo Y.L."/>
        </authorList>
    </citation>
    <scope>NUCLEOTIDE SEQUENCE [LARGE SCALE GENOMIC DNA]</scope>
    <source>
        <strain evidence="3">JW14</strain>
    </source>
</reference>
<feature type="transmembrane region" description="Helical" evidence="2">
    <location>
        <begin position="91"/>
        <end position="112"/>
    </location>
</feature>
<evidence type="ECO:0000256" key="2">
    <source>
        <dbReference type="SAM" id="Phobius"/>
    </source>
</evidence>
<evidence type="ECO:0000313" key="3">
    <source>
        <dbReference type="EMBL" id="NUU63313.1"/>
    </source>
</evidence>
<name>A0A850EPX7_9BACL</name>
<evidence type="ECO:0000256" key="1">
    <source>
        <dbReference type="SAM" id="MobiDB-lite"/>
    </source>
</evidence>
<feature type="compositionally biased region" description="Polar residues" evidence="1">
    <location>
        <begin position="20"/>
        <end position="32"/>
    </location>
</feature>
<evidence type="ECO:0000313" key="4">
    <source>
        <dbReference type="Proteomes" id="UP000564806"/>
    </source>
</evidence>
<proteinExistence type="predicted"/>
<keyword evidence="2" id="KW-0812">Transmembrane</keyword>
<protein>
    <submittedName>
        <fullName evidence="3">Uncharacterized protein</fullName>
    </submittedName>
</protein>
<dbReference type="Proteomes" id="UP000564806">
    <property type="component" value="Unassembled WGS sequence"/>
</dbReference>
<gene>
    <name evidence="3" type="ORF">HPT30_23435</name>
</gene>
<dbReference type="EMBL" id="JABWCS010000218">
    <property type="protein sequence ID" value="NUU63313.1"/>
    <property type="molecule type" value="Genomic_DNA"/>
</dbReference>
<feature type="compositionally biased region" description="Basic residues" evidence="1">
    <location>
        <begin position="10"/>
        <end position="19"/>
    </location>
</feature>
<feature type="compositionally biased region" description="Polar residues" evidence="1">
    <location>
        <begin position="70"/>
        <end position="81"/>
    </location>
</feature>
<feature type="region of interest" description="Disordered" evidence="1">
    <location>
        <begin position="1"/>
        <end position="84"/>
    </location>
</feature>
<keyword evidence="2" id="KW-0472">Membrane</keyword>
<keyword evidence="2" id="KW-1133">Transmembrane helix</keyword>
<dbReference type="AlphaFoldDB" id="A0A850EPX7"/>
<sequence length="122" mass="13393">MSEQLSRVQSRQKKSRKQTSVKAKPSTGTNSHPAVDEPVRPSTLKPPATLSRKGRRQSGAATPPDKGNTGEESTPSRTETYSSDRVRLSKMFVNSLIFLFVLLLAFLLTWGIKGAPPLGDLW</sequence>
<organism evidence="3 4">
    <name type="scientific">Paenibacillus agri</name>
    <dbReference type="NCBI Taxonomy" id="2744309"/>
    <lineage>
        <taxon>Bacteria</taxon>
        <taxon>Bacillati</taxon>
        <taxon>Bacillota</taxon>
        <taxon>Bacilli</taxon>
        <taxon>Bacillales</taxon>
        <taxon>Paenibacillaceae</taxon>
        <taxon>Paenibacillus</taxon>
    </lineage>
</organism>
<dbReference type="RefSeq" id="WP_175373718.1">
    <property type="nucleotide sequence ID" value="NZ_JABWCS010000218.1"/>
</dbReference>